<evidence type="ECO:0000256" key="2">
    <source>
        <dbReference type="ARBA" id="ARBA00022777"/>
    </source>
</evidence>
<dbReference type="EMBL" id="VXRG01000034">
    <property type="protein sequence ID" value="MXY92460.1"/>
    <property type="molecule type" value="Genomic_DNA"/>
</dbReference>
<sequence>MSAASPFLAVGNCTLDDVVTPDGQISPRQLGGNAVYAAAGMRLWGVDVSLVSVVGCDYPSQWLDQLAGAGINVSGVVEIPDPHLLRSRAFYFADGSRTDRIEEARSILPAHAGEIIDLESEYTDTGSPLHRRIWPSFCPDLTQFADLAEEASFVHLAPGPLPCSRANATFLKELRGDQVVITFDWPWWDWDQEAEVDLALLRNIDYLLPSIEELTIHADAANCAASESEADRGHVFEAAQRLLALGPRGIGVKMGARGLRLLLQGEKNWTQIPTFPTAAVDPTGAGDAFCGGFLVGMAQTGDARQAALYGAVSASFIIKDFGVLHALRVDAAQAHSRLQQLQMRLARQDSNA</sequence>
<keyword evidence="3" id="KW-0175">Coiled coil</keyword>
<comment type="caution">
    <text evidence="5">The sequence shown here is derived from an EMBL/GenBank/DDBJ whole genome shotgun (WGS) entry which is preliminary data.</text>
</comment>
<evidence type="ECO:0000256" key="1">
    <source>
        <dbReference type="ARBA" id="ARBA00022679"/>
    </source>
</evidence>
<dbReference type="InterPro" id="IPR029056">
    <property type="entry name" value="Ribokinase-like"/>
</dbReference>
<dbReference type="PANTHER" id="PTHR47098">
    <property type="entry name" value="PROTEIN MAK32"/>
    <property type="match status" value="1"/>
</dbReference>
<dbReference type="Gene3D" id="3.40.1190.20">
    <property type="match status" value="1"/>
</dbReference>
<dbReference type="InterPro" id="IPR002173">
    <property type="entry name" value="Carboh/pur_kinase_PfkB_CS"/>
</dbReference>
<reference evidence="5" key="1">
    <citation type="submission" date="2019-09" db="EMBL/GenBank/DDBJ databases">
        <title>Characterisation of the sponge microbiome using genome-centric metagenomics.</title>
        <authorList>
            <person name="Engelberts J.P."/>
            <person name="Robbins S.J."/>
            <person name="De Goeij J.M."/>
            <person name="Aranda M."/>
            <person name="Bell S.C."/>
            <person name="Webster N.S."/>
        </authorList>
    </citation>
    <scope>NUCLEOTIDE SEQUENCE</scope>
    <source>
        <strain evidence="5">SB0664_bin_27</strain>
    </source>
</reference>
<dbReference type="PANTHER" id="PTHR47098:SF2">
    <property type="entry name" value="PROTEIN MAK32"/>
    <property type="match status" value="1"/>
</dbReference>
<keyword evidence="2 5" id="KW-0418">Kinase</keyword>
<feature type="coiled-coil region" evidence="3">
    <location>
        <begin position="324"/>
        <end position="351"/>
    </location>
</feature>
<protein>
    <submittedName>
        <fullName evidence="5">Carbohydrate kinase family protein</fullName>
    </submittedName>
</protein>
<keyword evidence="1" id="KW-0808">Transferase</keyword>
<dbReference type="Pfam" id="PF00294">
    <property type="entry name" value="PfkB"/>
    <property type="match status" value="1"/>
</dbReference>
<organism evidence="5">
    <name type="scientific">Caldilineaceae bacterium SB0664_bin_27</name>
    <dbReference type="NCBI Taxonomy" id="2605260"/>
    <lineage>
        <taxon>Bacteria</taxon>
        <taxon>Bacillati</taxon>
        <taxon>Chloroflexota</taxon>
        <taxon>Caldilineae</taxon>
        <taxon>Caldilineales</taxon>
        <taxon>Caldilineaceae</taxon>
    </lineage>
</organism>
<dbReference type="InterPro" id="IPR011611">
    <property type="entry name" value="PfkB_dom"/>
</dbReference>
<evidence type="ECO:0000313" key="5">
    <source>
        <dbReference type="EMBL" id="MXY92460.1"/>
    </source>
</evidence>
<proteinExistence type="predicted"/>
<dbReference type="AlphaFoldDB" id="A0A6B0YNE5"/>
<dbReference type="GO" id="GO:0016301">
    <property type="term" value="F:kinase activity"/>
    <property type="evidence" value="ECO:0007669"/>
    <property type="project" value="UniProtKB-KW"/>
</dbReference>
<dbReference type="SUPFAM" id="SSF53613">
    <property type="entry name" value="Ribokinase-like"/>
    <property type="match status" value="1"/>
</dbReference>
<name>A0A6B0YNE5_9CHLR</name>
<dbReference type="PROSITE" id="PS00584">
    <property type="entry name" value="PFKB_KINASES_2"/>
    <property type="match status" value="1"/>
</dbReference>
<feature type="domain" description="Carbohydrate kinase PfkB" evidence="4">
    <location>
        <begin position="144"/>
        <end position="323"/>
    </location>
</feature>
<accession>A0A6B0YNE5</accession>
<evidence type="ECO:0000256" key="3">
    <source>
        <dbReference type="SAM" id="Coils"/>
    </source>
</evidence>
<gene>
    <name evidence="5" type="ORF">F4Y42_03325</name>
</gene>
<evidence type="ECO:0000259" key="4">
    <source>
        <dbReference type="Pfam" id="PF00294"/>
    </source>
</evidence>